<gene>
    <name evidence="3" type="ORF">ACFYM3_36480</name>
</gene>
<dbReference type="InterPro" id="IPR029058">
    <property type="entry name" value="AB_hydrolase_fold"/>
</dbReference>
<dbReference type="PRINTS" id="PR00412">
    <property type="entry name" value="EPOXHYDRLASE"/>
</dbReference>
<dbReference type="EMBL" id="JBIAFP010000030">
    <property type="protein sequence ID" value="MFE9229984.1"/>
    <property type="molecule type" value="Genomic_DNA"/>
</dbReference>
<evidence type="ECO:0000313" key="4">
    <source>
        <dbReference type="Proteomes" id="UP001601288"/>
    </source>
</evidence>
<sequence>MKFEHVTFDLPHGTFHALQGGDPVGQPALVLHGFPNDPPTAKPFLAELGRRGRHVLAPWLRGYAPSRTAGPFGFASLTSDVLALIDRWSPGRAAELVGHDWGALITYDACVTAR</sequence>
<dbReference type="Gene3D" id="3.40.50.1820">
    <property type="entry name" value="alpha/beta hydrolase"/>
    <property type="match status" value="1"/>
</dbReference>
<dbReference type="GO" id="GO:0016787">
    <property type="term" value="F:hydrolase activity"/>
    <property type="evidence" value="ECO:0007669"/>
    <property type="project" value="UniProtKB-KW"/>
</dbReference>
<evidence type="ECO:0000259" key="2">
    <source>
        <dbReference type="Pfam" id="PF00561"/>
    </source>
</evidence>
<dbReference type="InterPro" id="IPR000073">
    <property type="entry name" value="AB_hydrolase_1"/>
</dbReference>
<dbReference type="RefSeq" id="WP_358293125.1">
    <property type="nucleotide sequence ID" value="NZ_JBEYGJ010000083.1"/>
</dbReference>
<dbReference type="SUPFAM" id="SSF53474">
    <property type="entry name" value="alpha/beta-Hydrolases"/>
    <property type="match status" value="1"/>
</dbReference>
<dbReference type="Proteomes" id="UP001601288">
    <property type="component" value="Unassembled WGS sequence"/>
</dbReference>
<name>A0ABW6LSE8_9ACTN</name>
<keyword evidence="1 3" id="KW-0378">Hydrolase</keyword>
<comment type="caution">
    <text evidence="3">The sequence shown here is derived from an EMBL/GenBank/DDBJ whole genome shotgun (WGS) entry which is preliminary data.</text>
</comment>
<evidence type="ECO:0000313" key="3">
    <source>
        <dbReference type="EMBL" id="MFE9229984.1"/>
    </source>
</evidence>
<evidence type="ECO:0000256" key="1">
    <source>
        <dbReference type="ARBA" id="ARBA00022801"/>
    </source>
</evidence>
<accession>A0ABW6LSE8</accession>
<dbReference type="PANTHER" id="PTHR43329">
    <property type="entry name" value="EPOXIDE HYDROLASE"/>
    <property type="match status" value="1"/>
</dbReference>
<keyword evidence="4" id="KW-1185">Reference proteome</keyword>
<organism evidence="3 4">
    <name type="scientific">Streptomyces massasporeus</name>
    <dbReference type="NCBI Taxonomy" id="67324"/>
    <lineage>
        <taxon>Bacteria</taxon>
        <taxon>Bacillati</taxon>
        <taxon>Actinomycetota</taxon>
        <taxon>Actinomycetes</taxon>
        <taxon>Kitasatosporales</taxon>
        <taxon>Streptomycetaceae</taxon>
        <taxon>Streptomyces</taxon>
    </lineage>
</organism>
<dbReference type="InterPro" id="IPR000639">
    <property type="entry name" value="Epox_hydrolase-like"/>
</dbReference>
<reference evidence="3 4" key="1">
    <citation type="submission" date="2024-10" db="EMBL/GenBank/DDBJ databases">
        <title>The Natural Products Discovery Center: Release of the First 8490 Sequenced Strains for Exploring Actinobacteria Biosynthetic Diversity.</title>
        <authorList>
            <person name="Kalkreuter E."/>
            <person name="Kautsar S.A."/>
            <person name="Yang D."/>
            <person name="Bader C.D."/>
            <person name="Teijaro C.N."/>
            <person name="Fluegel L."/>
            <person name="Davis C.M."/>
            <person name="Simpson J.R."/>
            <person name="Lauterbach L."/>
            <person name="Steele A.D."/>
            <person name="Gui C."/>
            <person name="Meng S."/>
            <person name="Li G."/>
            <person name="Viehrig K."/>
            <person name="Ye F."/>
            <person name="Su P."/>
            <person name="Kiefer A.F."/>
            <person name="Nichols A."/>
            <person name="Cepeda A.J."/>
            <person name="Yan W."/>
            <person name="Fan B."/>
            <person name="Jiang Y."/>
            <person name="Adhikari A."/>
            <person name="Zheng C.-J."/>
            <person name="Schuster L."/>
            <person name="Cowan T.M."/>
            <person name="Smanski M.J."/>
            <person name="Chevrette M.G."/>
            <person name="De Carvalho L.P.S."/>
            <person name="Shen B."/>
        </authorList>
    </citation>
    <scope>NUCLEOTIDE SEQUENCE [LARGE SCALE GENOMIC DNA]</scope>
    <source>
        <strain evidence="3 4">NPDC007066</strain>
    </source>
</reference>
<protein>
    <submittedName>
        <fullName evidence="3">Alpha/beta fold hydrolase</fullName>
    </submittedName>
</protein>
<dbReference type="Pfam" id="PF00561">
    <property type="entry name" value="Abhydrolase_1"/>
    <property type="match status" value="1"/>
</dbReference>
<proteinExistence type="predicted"/>
<feature type="domain" description="AB hydrolase-1" evidence="2">
    <location>
        <begin position="29"/>
        <end position="105"/>
    </location>
</feature>